<dbReference type="Gene3D" id="3.10.20.320">
    <property type="entry name" value="Putative peptidoglycan bound protein (lpxtg motif)"/>
    <property type="match status" value="1"/>
</dbReference>
<dbReference type="Pfam" id="PF02368">
    <property type="entry name" value="Big_2"/>
    <property type="match status" value="1"/>
</dbReference>
<evidence type="ECO:0000259" key="3">
    <source>
        <dbReference type="Pfam" id="PF06458"/>
    </source>
</evidence>
<dbReference type="AlphaFoldDB" id="W7B2S1"/>
<name>W7B2S1_9LIST</name>
<reference evidence="4 5" key="1">
    <citation type="journal article" date="2014" name="Int. J. Syst. Evol. Microbiol.">
        <title>Listeria floridensis sp. nov., Listeria aquatica sp. nov., Listeria cornellensis sp. nov., Listeria riparia sp. nov. and Listeria grandensis sp. nov., from agricultural and natural environments.</title>
        <authorList>
            <person name="den Bakker H.C."/>
            <person name="Warchocki S."/>
            <person name="Wright E.M."/>
            <person name="Allred A.F."/>
            <person name="Ahlstrom C."/>
            <person name="Manuel C.S."/>
            <person name="Stasiewicz M.J."/>
            <person name="Burrell A."/>
            <person name="Roof S."/>
            <person name="Strawn L."/>
            <person name="Fortes E.D."/>
            <person name="Nightingale K.K."/>
            <person name="Kephart D."/>
            <person name="Wiedmann M."/>
        </authorList>
    </citation>
    <scope>NUCLEOTIDE SEQUENCE [LARGE SCALE GENOMIC DNA]</scope>
    <source>
        <strain evidence="4 5">FSL S10-1188</strain>
    </source>
</reference>
<evidence type="ECO:0000259" key="2">
    <source>
        <dbReference type="Pfam" id="PF02368"/>
    </source>
</evidence>
<protein>
    <recommendedName>
        <fullName evidence="6">BIG2 domain-containing protein</fullName>
    </recommendedName>
</protein>
<proteinExistence type="predicted"/>
<dbReference type="Proteomes" id="UP000019246">
    <property type="component" value="Unassembled WGS sequence"/>
</dbReference>
<comment type="caution">
    <text evidence="4">The sequence shown here is derived from an EMBL/GenBank/DDBJ whole genome shotgun (WGS) entry which is preliminary data.</text>
</comment>
<dbReference type="EMBL" id="AOCG01000016">
    <property type="protein sequence ID" value="EUJ17001.1"/>
    <property type="molecule type" value="Genomic_DNA"/>
</dbReference>
<dbReference type="Pfam" id="PF06458">
    <property type="entry name" value="MucBP"/>
    <property type="match status" value="1"/>
</dbReference>
<dbReference type="OrthoDB" id="2175572at2"/>
<dbReference type="SUPFAM" id="SSF49373">
    <property type="entry name" value="Invasin/intimin cell-adhesion fragments"/>
    <property type="match status" value="1"/>
</dbReference>
<gene>
    <name evidence="4" type="ORF">MAQA_14709</name>
</gene>
<evidence type="ECO:0000313" key="4">
    <source>
        <dbReference type="EMBL" id="EUJ17001.1"/>
    </source>
</evidence>
<feature type="domain" description="MucBP" evidence="3">
    <location>
        <begin position="21"/>
        <end position="81"/>
    </location>
</feature>
<evidence type="ECO:0000256" key="1">
    <source>
        <dbReference type="ARBA" id="ARBA00022737"/>
    </source>
</evidence>
<dbReference type="RefSeq" id="WP_036074245.1">
    <property type="nucleotide sequence ID" value="NZ_AOCG01000016.1"/>
</dbReference>
<evidence type="ECO:0000313" key="5">
    <source>
        <dbReference type="Proteomes" id="UP000019246"/>
    </source>
</evidence>
<dbReference type="InterPro" id="IPR003343">
    <property type="entry name" value="Big_2"/>
</dbReference>
<evidence type="ECO:0008006" key="6">
    <source>
        <dbReference type="Google" id="ProtNLM"/>
    </source>
</evidence>
<feature type="domain" description="BIG2" evidence="2">
    <location>
        <begin position="93"/>
        <end position="145"/>
    </location>
</feature>
<accession>W7B2S1</accession>
<dbReference type="PATRIC" id="fig|1265818.5.peg.2965"/>
<keyword evidence="1" id="KW-0677">Repeat</keyword>
<dbReference type="STRING" id="1265818.MAQA_14709"/>
<keyword evidence="5" id="KW-1185">Reference proteome</keyword>
<organism evidence="4 5">
    <name type="scientific">Listeria aquatica FSL S10-1188</name>
    <dbReference type="NCBI Taxonomy" id="1265818"/>
    <lineage>
        <taxon>Bacteria</taxon>
        <taxon>Bacillati</taxon>
        <taxon>Bacillota</taxon>
        <taxon>Bacilli</taxon>
        <taxon>Bacillales</taxon>
        <taxon>Listeriaceae</taxon>
        <taxon>Listeria</taxon>
    </lineage>
</organism>
<dbReference type="InterPro" id="IPR008964">
    <property type="entry name" value="Invasin/intimin_cell_adhesion"/>
</dbReference>
<dbReference type="InterPro" id="IPR009459">
    <property type="entry name" value="MucBP_dom"/>
</dbReference>
<sequence length="191" mass="21421">MVKKLKLAKPLEVTIGYNAKPIHIKYQTTTGKLLDEESIYGNKGENYQAIPKRINGYTSVPVKNQMFTFTDKSQEIVFEYELNQLKLQDISAKVGDEGIFQVSILPETNKEKYVFEYVVENPDIVNVTSEGKWVAKKAGETTIEVHAISDSLTRKTAIAPMLSTKITFKVAEELSKEDDVTPPEGKEATSE</sequence>